<feature type="compositionally biased region" description="Low complexity" evidence="1">
    <location>
        <begin position="75"/>
        <end position="96"/>
    </location>
</feature>
<dbReference type="EMBL" id="BK068111">
    <property type="protein sequence ID" value="DBA56240.1"/>
    <property type="molecule type" value="Genomic_DNA"/>
</dbReference>
<organism evidence="2">
    <name type="scientific">Porphyromonas phage phage030a_KCOM2803</name>
    <dbReference type="NCBI Taxonomy" id="3154120"/>
    <lineage>
        <taxon>Viruses</taxon>
        <taxon>Duplodnaviria</taxon>
        <taxon>Heunggongvirae</taxon>
        <taxon>Uroviricota</taxon>
        <taxon>Caudoviricetes</taxon>
        <taxon>Nixviridae</taxon>
        <taxon>Haasevirus</taxon>
        <taxon>Haasevirus pging00W</taxon>
    </lineage>
</organism>
<accession>A0AAT9J9K5</accession>
<proteinExistence type="predicted"/>
<sequence>MNFKEKMNAILIALGLVSKARANQLTPDDWAKIQTEFMSRYKIDLSAAVEEAKKASQLEEERNAALAIINASAPSAASAPTTEPSAEPAAEPSNSTRDPASEANLIEEVKKMTSLIGTQNMTIAELKSQIAKMASAAAPDLPMNAVQQPLSAFGPGTTEKFLFGIENPVFSMDRRWNRIAVNRGYAAMHPVDEEKDGAAFRSAVSDYGRSLSARFAFLEAEGMLNPEKLASGEFSTNTSNLSNAKLGDQYVVIRQDRLIAHVLQRVDVRNIFPVHSNVQDRELMTNAFFSEISQAWQPGRVFKGDMKLEPEMGYVDDSMAKVFFPQMKELERLYIGYLNTNGSDPIKWSMIEWMLVNIFVQMMSEQNHRHMMGIFIKPTEGVPGHYLHAGTGIVYTLMRYVNENKLCPLVHPAYNSYTETTMLDAVIEFAKEVQTVLDVDQKISDYTIYLNDRHKPWWAACIRAKYHLDTDFSGVGGLMNNVPDTALSIQWVPNMDNLTFMFVQQPGNIELLENVPGEMLAMRMKDDMEAVLAWSVWKEGASASYVGAPFSNFKDLKANEFNLQRVFINWPALSLEENATTADGSKGFLFMIGQNTGPTALTDIEKARKGVAYILRCGEHTSNATTVAKSGKFANITGAFAPKKEGDYLMVVLNDEGTGFLELERCENEKRTINQKLQPNVPGGR</sequence>
<reference evidence="2" key="1">
    <citation type="journal article" date="2023" name="Microbiome">
        <title>Phages are unrecognized players in the ecology of the oral pathogen Porphyromonas gingivalis.</title>
        <authorList>
            <person name="Matrishin C.B."/>
            <person name="Haase E.M."/>
            <person name="Dewhirst F.E."/>
            <person name="Mark Welch J.L."/>
            <person name="Miranda-Sanchez F."/>
            <person name="Chen T."/>
            <person name="MacFarland D.C."/>
            <person name="Kauffman K.M."/>
        </authorList>
    </citation>
    <scope>NUCLEOTIDE SEQUENCE</scope>
</reference>
<evidence type="ECO:0000256" key="1">
    <source>
        <dbReference type="SAM" id="MobiDB-lite"/>
    </source>
</evidence>
<evidence type="ECO:0000313" key="2">
    <source>
        <dbReference type="EMBL" id="DBA56240.1"/>
    </source>
</evidence>
<feature type="region of interest" description="Disordered" evidence="1">
    <location>
        <begin position="75"/>
        <end position="100"/>
    </location>
</feature>
<name>A0AAT9J9K5_9CAUD</name>
<reference evidence="2" key="2">
    <citation type="submission" date="2024-05" db="EMBL/GenBank/DDBJ databases">
        <authorList>
            <person name="Matrishin C.B."/>
            <person name="Kauffman K.M."/>
        </authorList>
    </citation>
    <scope>NUCLEOTIDE SEQUENCE</scope>
</reference>
<protein>
    <submittedName>
        <fullName evidence="2">Major capsid</fullName>
    </submittedName>
</protein>